<dbReference type="Gene3D" id="3.40.50.300">
    <property type="entry name" value="P-loop containing nucleotide triphosphate hydrolases"/>
    <property type="match status" value="1"/>
</dbReference>
<evidence type="ECO:0000256" key="6">
    <source>
        <dbReference type="ARBA" id="ARBA00022840"/>
    </source>
</evidence>
<dbReference type="PANTHER" id="PTHR43297">
    <property type="entry name" value="OLIGOPEPTIDE TRANSPORT ATP-BINDING PROTEIN APPD"/>
    <property type="match status" value="1"/>
</dbReference>
<dbReference type="InterPro" id="IPR017871">
    <property type="entry name" value="ABC_transporter-like_CS"/>
</dbReference>
<gene>
    <name evidence="10" type="ORF">S12H4_22590</name>
</gene>
<name>X1SNS0_9ZZZZ</name>
<keyword evidence="6" id="KW-0067">ATP-binding</keyword>
<dbReference type="InterPro" id="IPR003593">
    <property type="entry name" value="AAA+_ATPase"/>
</dbReference>
<comment type="caution">
    <text evidence="10">The sequence shown here is derived from an EMBL/GenBank/DDBJ whole genome shotgun (WGS) entry which is preliminary data.</text>
</comment>
<dbReference type="AlphaFoldDB" id="X1SNS0"/>
<dbReference type="SMART" id="SM00382">
    <property type="entry name" value="AAA"/>
    <property type="match status" value="1"/>
</dbReference>
<dbReference type="PROSITE" id="PS00211">
    <property type="entry name" value="ABC_TRANSPORTER_1"/>
    <property type="match status" value="1"/>
</dbReference>
<evidence type="ECO:0000256" key="8">
    <source>
        <dbReference type="ARBA" id="ARBA00023136"/>
    </source>
</evidence>
<dbReference type="InterPro" id="IPR050388">
    <property type="entry name" value="ABC_Ni/Peptide_Import"/>
</dbReference>
<keyword evidence="2" id="KW-0813">Transport</keyword>
<sequence length="219" mass="23870">MVKAVDGIDFDLLKSECLCLVGESGCGKTVTALSILGLIDSPPGRIVSGEIYYNNLNLLECPPDQLRRIRGKEIAMVFQDAQSALNPVFTIGNQIVEQVKLHLGATTREAKEKALSLLEEVGIPTPEKAANYYPHQLSGGMRQRAMIAMSLSCDPQILIADEPTTAVDVTVKAQILDIFNQLKNTRQMSLLFITHELGIVSEIGDRILVMYGGRVAEAT</sequence>
<evidence type="ECO:0000256" key="5">
    <source>
        <dbReference type="ARBA" id="ARBA00022741"/>
    </source>
</evidence>
<dbReference type="PANTHER" id="PTHR43297:SF14">
    <property type="entry name" value="ATPASE AAA-TYPE CORE DOMAIN-CONTAINING PROTEIN"/>
    <property type="match status" value="1"/>
</dbReference>
<dbReference type="EMBL" id="BARW01011811">
    <property type="protein sequence ID" value="GAI76980.1"/>
    <property type="molecule type" value="Genomic_DNA"/>
</dbReference>
<dbReference type="SUPFAM" id="SSF52540">
    <property type="entry name" value="P-loop containing nucleoside triphosphate hydrolases"/>
    <property type="match status" value="1"/>
</dbReference>
<evidence type="ECO:0000256" key="7">
    <source>
        <dbReference type="ARBA" id="ARBA00022967"/>
    </source>
</evidence>
<dbReference type="CDD" id="cd03257">
    <property type="entry name" value="ABC_NikE_OppD_transporters"/>
    <property type="match status" value="1"/>
</dbReference>
<feature type="non-terminal residue" evidence="10">
    <location>
        <position position="219"/>
    </location>
</feature>
<keyword evidence="7" id="KW-1278">Translocase</keyword>
<comment type="subcellular location">
    <subcellularLocation>
        <location evidence="1">Cell membrane</location>
        <topology evidence="1">Peripheral membrane protein</topology>
    </subcellularLocation>
</comment>
<keyword evidence="3" id="KW-1003">Cell membrane</keyword>
<evidence type="ECO:0000259" key="9">
    <source>
        <dbReference type="PROSITE" id="PS50893"/>
    </source>
</evidence>
<evidence type="ECO:0000256" key="2">
    <source>
        <dbReference type="ARBA" id="ARBA00022448"/>
    </source>
</evidence>
<proteinExistence type="predicted"/>
<keyword evidence="8" id="KW-0472">Membrane</keyword>
<reference evidence="10" key="1">
    <citation type="journal article" date="2014" name="Front. Microbiol.">
        <title>High frequency of phylogenetically diverse reductive dehalogenase-homologous genes in deep subseafloor sedimentary metagenomes.</title>
        <authorList>
            <person name="Kawai M."/>
            <person name="Futagami T."/>
            <person name="Toyoda A."/>
            <person name="Takaki Y."/>
            <person name="Nishi S."/>
            <person name="Hori S."/>
            <person name="Arai W."/>
            <person name="Tsubouchi T."/>
            <person name="Morono Y."/>
            <person name="Uchiyama I."/>
            <person name="Ito T."/>
            <person name="Fujiyama A."/>
            <person name="Inagaki F."/>
            <person name="Takami H."/>
        </authorList>
    </citation>
    <scope>NUCLEOTIDE SEQUENCE</scope>
    <source>
        <strain evidence="10">Expedition CK06-06</strain>
    </source>
</reference>
<dbReference type="GO" id="GO:0005524">
    <property type="term" value="F:ATP binding"/>
    <property type="evidence" value="ECO:0007669"/>
    <property type="project" value="UniProtKB-KW"/>
</dbReference>
<evidence type="ECO:0000256" key="1">
    <source>
        <dbReference type="ARBA" id="ARBA00004202"/>
    </source>
</evidence>
<dbReference type="GO" id="GO:0005886">
    <property type="term" value="C:plasma membrane"/>
    <property type="evidence" value="ECO:0007669"/>
    <property type="project" value="UniProtKB-SubCell"/>
</dbReference>
<protein>
    <recommendedName>
        <fullName evidence="9">ABC transporter domain-containing protein</fullName>
    </recommendedName>
</protein>
<accession>X1SNS0</accession>
<dbReference type="InterPro" id="IPR027417">
    <property type="entry name" value="P-loop_NTPase"/>
</dbReference>
<feature type="domain" description="ABC transporter" evidence="9">
    <location>
        <begin position="1"/>
        <end position="218"/>
    </location>
</feature>
<dbReference type="PROSITE" id="PS50893">
    <property type="entry name" value="ABC_TRANSPORTER_2"/>
    <property type="match status" value="1"/>
</dbReference>
<dbReference type="Pfam" id="PF00005">
    <property type="entry name" value="ABC_tran"/>
    <property type="match status" value="1"/>
</dbReference>
<dbReference type="GO" id="GO:0016887">
    <property type="term" value="F:ATP hydrolysis activity"/>
    <property type="evidence" value="ECO:0007669"/>
    <property type="project" value="InterPro"/>
</dbReference>
<organism evidence="10">
    <name type="scientific">marine sediment metagenome</name>
    <dbReference type="NCBI Taxonomy" id="412755"/>
    <lineage>
        <taxon>unclassified sequences</taxon>
        <taxon>metagenomes</taxon>
        <taxon>ecological metagenomes</taxon>
    </lineage>
</organism>
<evidence type="ECO:0000256" key="3">
    <source>
        <dbReference type="ARBA" id="ARBA00022475"/>
    </source>
</evidence>
<evidence type="ECO:0000256" key="4">
    <source>
        <dbReference type="ARBA" id="ARBA00022519"/>
    </source>
</evidence>
<evidence type="ECO:0000313" key="10">
    <source>
        <dbReference type="EMBL" id="GAI76980.1"/>
    </source>
</evidence>
<keyword evidence="4" id="KW-0997">Cell inner membrane</keyword>
<keyword evidence="5" id="KW-0547">Nucleotide-binding</keyword>
<dbReference type="InterPro" id="IPR003439">
    <property type="entry name" value="ABC_transporter-like_ATP-bd"/>
</dbReference>